<reference evidence="7 8" key="1">
    <citation type="submission" date="2021-07" db="EMBL/GenBank/DDBJ databases">
        <title>The Aristolochia fimbriata genome: insights into angiosperm evolution, floral development and chemical biosynthesis.</title>
        <authorList>
            <person name="Jiao Y."/>
        </authorList>
    </citation>
    <scope>NUCLEOTIDE SEQUENCE [LARGE SCALE GENOMIC DNA]</scope>
    <source>
        <strain evidence="7">IBCAS-2021</strain>
        <tissue evidence="7">Leaf</tissue>
    </source>
</reference>
<keyword evidence="5" id="KW-0812">Transmembrane</keyword>
<keyword evidence="3" id="KW-0862">Zinc</keyword>
<evidence type="ECO:0000259" key="6">
    <source>
        <dbReference type="PROSITE" id="PS51292"/>
    </source>
</evidence>
<dbReference type="InterPro" id="IPR013083">
    <property type="entry name" value="Znf_RING/FYVE/PHD"/>
</dbReference>
<keyword evidence="5" id="KW-1133">Transmembrane helix</keyword>
<keyword evidence="8" id="KW-1185">Reference proteome</keyword>
<comment type="caution">
    <text evidence="7">The sequence shown here is derived from an EMBL/GenBank/DDBJ whole genome shotgun (WGS) entry which is preliminary data.</text>
</comment>
<accession>A0AAV7EHF5</accession>
<feature type="compositionally biased region" description="Polar residues" evidence="4">
    <location>
        <begin position="8"/>
        <end position="19"/>
    </location>
</feature>
<dbReference type="Pfam" id="PF12906">
    <property type="entry name" value="RINGv"/>
    <property type="match status" value="1"/>
</dbReference>
<dbReference type="Proteomes" id="UP000825729">
    <property type="component" value="Unassembled WGS sequence"/>
</dbReference>
<dbReference type="GO" id="GO:0008270">
    <property type="term" value="F:zinc ion binding"/>
    <property type="evidence" value="ECO:0007669"/>
    <property type="project" value="UniProtKB-KW"/>
</dbReference>
<evidence type="ECO:0000313" key="8">
    <source>
        <dbReference type="Proteomes" id="UP000825729"/>
    </source>
</evidence>
<keyword evidence="1" id="KW-0479">Metal-binding</keyword>
<evidence type="ECO:0000313" key="7">
    <source>
        <dbReference type="EMBL" id="KAG9447861.1"/>
    </source>
</evidence>
<dbReference type="PROSITE" id="PS51292">
    <property type="entry name" value="ZF_RING_CH"/>
    <property type="match status" value="1"/>
</dbReference>
<name>A0AAV7EHF5_ARIFI</name>
<sequence>MDSETKGESTGNKSSTVSLETAIEVKPSGTEGNEILKDRESDDVAENSLVTVAPDTVIEVRSGETMCSDAEEDKDSVSKTKPVVSDKSKLSCKELRVNAVEPLQETCIVVEAKKTCGSGKAGSWDNERVCRICHLSSDNRPDNSDLIQLGCGCKDELGIAHRHCAETWFKVKGNRFCEICGEAATNITGLGDQRFMEDWNERRILGRETNSSSNERGRCWRGQPFCNFLMACLVIAFILPWFFRINMF</sequence>
<dbReference type="PANTHER" id="PTHR46214">
    <property type="entry name" value="ZINC FINGER, RING-CH-TYPE"/>
    <property type="match status" value="1"/>
</dbReference>
<evidence type="ECO:0000256" key="4">
    <source>
        <dbReference type="SAM" id="MobiDB-lite"/>
    </source>
</evidence>
<dbReference type="InterPro" id="IPR011016">
    <property type="entry name" value="Znf_RING-CH"/>
</dbReference>
<evidence type="ECO:0000256" key="3">
    <source>
        <dbReference type="ARBA" id="ARBA00022833"/>
    </source>
</evidence>
<feature type="region of interest" description="Disordered" evidence="4">
    <location>
        <begin position="1"/>
        <end position="50"/>
    </location>
</feature>
<dbReference type="SMART" id="SM00744">
    <property type="entry name" value="RINGv"/>
    <property type="match status" value="1"/>
</dbReference>
<gene>
    <name evidence="7" type="ORF">H6P81_013989</name>
</gene>
<evidence type="ECO:0000256" key="2">
    <source>
        <dbReference type="ARBA" id="ARBA00022771"/>
    </source>
</evidence>
<dbReference type="EMBL" id="JAINDJ010000005">
    <property type="protein sequence ID" value="KAG9447861.1"/>
    <property type="molecule type" value="Genomic_DNA"/>
</dbReference>
<dbReference type="AlphaFoldDB" id="A0AAV7EHF5"/>
<keyword evidence="2" id="KW-0863">Zinc-finger</keyword>
<protein>
    <recommendedName>
        <fullName evidence="6">RING-CH-type domain-containing protein</fullName>
    </recommendedName>
</protein>
<proteinExistence type="predicted"/>
<dbReference type="SUPFAM" id="SSF57850">
    <property type="entry name" value="RING/U-box"/>
    <property type="match status" value="1"/>
</dbReference>
<feature type="domain" description="RING-CH-type" evidence="6">
    <location>
        <begin position="122"/>
        <end position="187"/>
    </location>
</feature>
<organism evidence="7 8">
    <name type="scientific">Aristolochia fimbriata</name>
    <name type="common">White veined hardy Dutchman's pipe vine</name>
    <dbReference type="NCBI Taxonomy" id="158543"/>
    <lineage>
        <taxon>Eukaryota</taxon>
        <taxon>Viridiplantae</taxon>
        <taxon>Streptophyta</taxon>
        <taxon>Embryophyta</taxon>
        <taxon>Tracheophyta</taxon>
        <taxon>Spermatophyta</taxon>
        <taxon>Magnoliopsida</taxon>
        <taxon>Magnoliidae</taxon>
        <taxon>Piperales</taxon>
        <taxon>Aristolochiaceae</taxon>
        <taxon>Aristolochia</taxon>
    </lineage>
</organism>
<feature type="transmembrane region" description="Helical" evidence="5">
    <location>
        <begin position="225"/>
        <end position="243"/>
    </location>
</feature>
<evidence type="ECO:0000256" key="5">
    <source>
        <dbReference type="SAM" id="Phobius"/>
    </source>
</evidence>
<keyword evidence="5" id="KW-0472">Membrane</keyword>
<evidence type="ECO:0000256" key="1">
    <source>
        <dbReference type="ARBA" id="ARBA00022723"/>
    </source>
</evidence>
<dbReference type="Gene3D" id="3.30.40.10">
    <property type="entry name" value="Zinc/RING finger domain, C3HC4 (zinc finger)"/>
    <property type="match status" value="1"/>
</dbReference>
<dbReference type="PANTHER" id="PTHR46214:SF8">
    <property type="entry name" value="RING_FYVE_PHD ZINC FINGER SUPERFAMILY PROTEIN"/>
    <property type="match status" value="1"/>
</dbReference>